<dbReference type="RefSeq" id="WP_079101135.1">
    <property type="nucleotide sequence ID" value="NZ_JBIRWE010000006.1"/>
</dbReference>
<feature type="compositionally biased region" description="Low complexity" evidence="1">
    <location>
        <begin position="459"/>
        <end position="489"/>
    </location>
</feature>
<keyword evidence="3" id="KW-0732">Signal</keyword>
<keyword evidence="5" id="KW-0378">Hydrolase</keyword>
<keyword evidence="2" id="KW-0812">Transmembrane</keyword>
<keyword evidence="6" id="KW-1185">Reference proteome</keyword>
<keyword evidence="2" id="KW-1133">Transmembrane helix</keyword>
<dbReference type="EMBL" id="JBIRWE010000006">
    <property type="protein sequence ID" value="MFI1965547.1"/>
    <property type="molecule type" value="Genomic_DNA"/>
</dbReference>
<evidence type="ECO:0000256" key="2">
    <source>
        <dbReference type="SAM" id="Phobius"/>
    </source>
</evidence>
<evidence type="ECO:0000259" key="4">
    <source>
        <dbReference type="Pfam" id="PF13472"/>
    </source>
</evidence>
<dbReference type="Proteomes" id="UP001611548">
    <property type="component" value="Unassembled WGS sequence"/>
</dbReference>
<dbReference type="SUPFAM" id="SSF52266">
    <property type="entry name" value="SGNH hydrolase"/>
    <property type="match status" value="1"/>
</dbReference>
<dbReference type="InterPro" id="IPR037460">
    <property type="entry name" value="SEST-like"/>
</dbReference>
<dbReference type="CDD" id="cd01823">
    <property type="entry name" value="SEST_like"/>
    <property type="match status" value="1"/>
</dbReference>
<evidence type="ECO:0000313" key="6">
    <source>
        <dbReference type="Proteomes" id="UP001611548"/>
    </source>
</evidence>
<dbReference type="PANTHER" id="PTHR37981">
    <property type="entry name" value="LIPASE 2"/>
    <property type="match status" value="1"/>
</dbReference>
<dbReference type="Gene3D" id="3.40.50.1110">
    <property type="entry name" value="SGNH hydrolase"/>
    <property type="match status" value="1"/>
</dbReference>
<proteinExistence type="predicted"/>
<dbReference type="EC" id="3.1.-.-" evidence="5"/>
<reference evidence="5 6" key="1">
    <citation type="submission" date="2024-10" db="EMBL/GenBank/DDBJ databases">
        <title>The Natural Products Discovery Center: Release of the First 8490 Sequenced Strains for Exploring Actinobacteria Biosynthetic Diversity.</title>
        <authorList>
            <person name="Kalkreuter E."/>
            <person name="Kautsar S.A."/>
            <person name="Yang D."/>
            <person name="Bader C.D."/>
            <person name="Teijaro C.N."/>
            <person name="Fluegel L."/>
            <person name="Davis C.M."/>
            <person name="Simpson J.R."/>
            <person name="Lauterbach L."/>
            <person name="Steele A.D."/>
            <person name="Gui C."/>
            <person name="Meng S."/>
            <person name="Li G."/>
            <person name="Viehrig K."/>
            <person name="Ye F."/>
            <person name="Su P."/>
            <person name="Kiefer A.F."/>
            <person name="Nichols A."/>
            <person name="Cepeda A.J."/>
            <person name="Yan W."/>
            <person name="Fan B."/>
            <person name="Jiang Y."/>
            <person name="Adhikari A."/>
            <person name="Zheng C.-J."/>
            <person name="Schuster L."/>
            <person name="Cowan T.M."/>
            <person name="Smanski M.J."/>
            <person name="Chevrette M.G."/>
            <person name="De Carvalho L.P.S."/>
            <person name="Shen B."/>
        </authorList>
    </citation>
    <scope>NUCLEOTIDE SEQUENCE [LARGE SCALE GENOMIC DNA]</scope>
    <source>
        <strain evidence="5 6">NPDC020327</strain>
    </source>
</reference>
<evidence type="ECO:0000256" key="1">
    <source>
        <dbReference type="SAM" id="MobiDB-lite"/>
    </source>
</evidence>
<dbReference type="InterPro" id="IPR013830">
    <property type="entry name" value="SGNH_hydro"/>
</dbReference>
<dbReference type="PANTHER" id="PTHR37981:SF1">
    <property type="entry name" value="SGNH HYDROLASE-TYPE ESTERASE DOMAIN-CONTAINING PROTEIN"/>
    <property type="match status" value="1"/>
</dbReference>
<dbReference type="GO" id="GO:0016787">
    <property type="term" value="F:hydrolase activity"/>
    <property type="evidence" value="ECO:0007669"/>
    <property type="project" value="UniProtKB-KW"/>
</dbReference>
<organism evidence="5 6">
    <name type="scientific">Streptomyces pathocidini</name>
    <dbReference type="NCBI Taxonomy" id="1650571"/>
    <lineage>
        <taxon>Bacteria</taxon>
        <taxon>Bacillati</taxon>
        <taxon>Actinomycetota</taxon>
        <taxon>Actinomycetes</taxon>
        <taxon>Kitasatosporales</taxon>
        <taxon>Streptomycetaceae</taxon>
        <taxon>Streptomyces</taxon>
    </lineage>
</organism>
<comment type="caution">
    <text evidence="5">The sequence shown here is derived from an EMBL/GenBank/DDBJ whole genome shotgun (WGS) entry which is preliminary data.</text>
</comment>
<name>A0ABW7UVT9_9ACTN</name>
<feature type="domain" description="SGNH hydrolase-type esterase" evidence="4">
    <location>
        <begin position="41"/>
        <end position="264"/>
    </location>
</feature>
<keyword evidence="2" id="KW-0472">Membrane</keyword>
<dbReference type="InterPro" id="IPR036514">
    <property type="entry name" value="SGNH_hydro_sf"/>
</dbReference>
<feature type="transmembrane region" description="Helical" evidence="2">
    <location>
        <begin position="501"/>
        <end position="522"/>
    </location>
</feature>
<accession>A0ABW7UVT9</accession>
<feature type="compositionally biased region" description="Pro residues" evidence="1">
    <location>
        <begin position="442"/>
        <end position="451"/>
    </location>
</feature>
<evidence type="ECO:0000256" key="3">
    <source>
        <dbReference type="SAM" id="SignalP"/>
    </source>
</evidence>
<feature type="signal peptide" evidence="3">
    <location>
        <begin position="1"/>
        <end position="27"/>
    </location>
</feature>
<protein>
    <submittedName>
        <fullName evidence="5">SGNH/GDSL hydrolase family protein</fullName>
        <ecNumber evidence="5">3.1.-.-</ecNumber>
    </submittedName>
</protein>
<feature type="region of interest" description="Disordered" evidence="1">
    <location>
        <begin position="434"/>
        <end position="497"/>
    </location>
</feature>
<gene>
    <name evidence="5" type="ORF">ACH429_15780</name>
</gene>
<evidence type="ECO:0000313" key="5">
    <source>
        <dbReference type="EMBL" id="MFI1965547.1"/>
    </source>
</evidence>
<dbReference type="Pfam" id="PF13472">
    <property type="entry name" value="Lipase_GDSL_2"/>
    <property type="match status" value="1"/>
</dbReference>
<feature type="chain" id="PRO_5046874500" evidence="3">
    <location>
        <begin position="28"/>
        <end position="526"/>
    </location>
</feature>
<sequence length="526" mass="55286">MRLSRSLTFLATAAVGGLLVSASPASAATWEENPLEIAYAALGDSYSSGVGAGSYDPGSGACKRSESAYPSLWAQANGASDFQFAACSGATTEDVLKNQLAALSENTDLVSIGIGGNDAGAIDAVAACFAGTHEQCEEVVKKSEEYVTDALPKQLKKVYDEIGERAPGADIVAVGYPYLFTGDGPGPESATGQRMSPENQRLVNAATGLLNKVIQETAEDEGHYFADVQKAFDGHASNSQEPWIHRPTLPPEQSFHPNSQGQRLGYLPSFSAVVDDIRNGEEDEDNYGPDMTLSKMPAKVEIGGDWTTLKLRVENNSDKVLGRWAPGLVYGAQFPDGGEPIEPECDKSEVEFREGQGAWRKSEINAGYFNCAAEPGGYGITIQPGESVDYTFRVKFNEGTPAGDWWIYGLGASHTDGNALSVTEDQFFKTVARAGDPTTAPTTPPMTPPTTVPTDKPDVVAPPVSADPTPGATPPATAKPTAAPASPGKNDSLASTGSSGWKLPLMVGLGLFAGGGALIWAVRRKL</sequence>